<dbReference type="AlphaFoldDB" id="A0A0A8ZNF1"/>
<evidence type="ECO:0000256" key="1">
    <source>
        <dbReference type="SAM" id="Phobius"/>
    </source>
</evidence>
<keyword evidence="1" id="KW-0812">Transmembrane</keyword>
<keyword evidence="1" id="KW-0472">Membrane</keyword>
<reference evidence="2" key="1">
    <citation type="submission" date="2014-09" db="EMBL/GenBank/DDBJ databases">
        <authorList>
            <person name="Magalhaes I.L.F."/>
            <person name="Oliveira U."/>
            <person name="Santos F.R."/>
            <person name="Vidigal T.H.D.A."/>
            <person name="Brescovit A.D."/>
            <person name="Santos A.J."/>
        </authorList>
    </citation>
    <scope>NUCLEOTIDE SEQUENCE</scope>
    <source>
        <tissue evidence="2">Shoot tissue taken approximately 20 cm above the soil surface</tissue>
    </source>
</reference>
<evidence type="ECO:0000313" key="2">
    <source>
        <dbReference type="EMBL" id="JAD40331.1"/>
    </source>
</evidence>
<dbReference type="EMBL" id="GBRH01257564">
    <property type="protein sequence ID" value="JAD40331.1"/>
    <property type="molecule type" value="Transcribed_RNA"/>
</dbReference>
<proteinExistence type="predicted"/>
<accession>A0A0A8ZNF1</accession>
<organism evidence="2">
    <name type="scientific">Arundo donax</name>
    <name type="common">Giant reed</name>
    <name type="synonym">Donax arundinaceus</name>
    <dbReference type="NCBI Taxonomy" id="35708"/>
    <lineage>
        <taxon>Eukaryota</taxon>
        <taxon>Viridiplantae</taxon>
        <taxon>Streptophyta</taxon>
        <taxon>Embryophyta</taxon>
        <taxon>Tracheophyta</taxon>
        <taxon>Spermatophyta</taxon>
        <taxon>Magnoliopsida</taxon>
        <taxon>Liliopsida</taxon>
        <taxon>Poales</taxon>
        <taxon>Poaceae</taxon>
        <taxon>PACMAD clade</taxon>
        <taxon>Arundinoideae</taxon>
        <taxon>Arundineae</taxon>
        <taxon>Arundo</taxon>
    </lineage>
</organism>
<protein>
    <submittedName>
        <fullName evidence="2">Uncharacterized protein</fullName>
    </submittedName>
</protein>
<keyword evidence="1" id="KW-1133">Transmembrane helix</keyword>
<reference evidence="2" key="2">
    <citation type="journal article" date="2015" name="Data Brief">
        <title>Shoot transcriptome of the giant reed, Arundo donax.</title>
        <authorList>
            <person name="Barrero R.A."/>
            <person name="Guerrero F.D."/>
            <person name="Moolhuijzen P."/>
            <person name="Goolsby J.A."/>
            <person name="Tidwell J."/>
            <person name="Bellgard S.E."/>
            <person name="Bellgard M.I."/>
        </authorList>
    </citation>
    <scope>NUCLEOTIDE SEQUENCE</scope>
    <source>
        <tissue evidence="2">Shoot tissue taken approximately 20 cm above the soil surface</tissue>
    </source>
</reference>
<name>A0A0A8ZNF1_ARUDO</name>
<feature type="transmembrane region" description="Helical" evidence="1">
    <location>
        <begin position="6"/>
        <end position="26"/>
    </location>
</feature>
<sequence>MQVVSHLVLINLSILWSLGGTERWYLRYQKFTSKVIISCTSPRM</sequence>